<dbReference type="Proteomes" id="UP000027920">
    <property type="component" value="Unassembled WGS sequence"/>
</dbReference>
<keyword evidence="5" id="KW-1185">Reference proteome</keyword>
<evidence type="ECO:0000256" key="3">
    <source>
        <dbReference type="ARBA" id="ARBA00023002"/>
    </source>
</evidence>
<dbReference type="RefSeq" id="XP_013258804.1">
    <property type="nucleotide sequence ID" value="XM_013403350.1"/>
</dbReference>
<evidence type="ECO:0000313" key="5">
    <source>
        <dbReference type="Proteomes" id="UP000027920"/>
    </source>
</evidence>
<evidence type="ECO:0000256" key="2">
    <source>
        <dbReference type="ARBA" id="ARBA00022857"/>
    </source>
</evidence>
<dbReference type="InterPro" id="IPR020904">
    <property type="entry name" value="Sc_DH/Rdtase_CS"/>
</dbReference>
<dbReference type="EMBL" id="AMGV01000006">
    <property type="protein sequence ID" value="KEF56214.1"/>
    <property type="molecule type" value="Genomic_DNA"/>
</dbReference>
<dbReference type="STRING" id="1182545.A0A072P7X8"/>
<dbReference type="PROSITE" id="PS00061">
    <property type="entry name" value="ADH_SHORT"/>
    <property type="match status" value="1"/>
</dbReference>
<accession>A0A072P7X8</accession>
<comment type="similarity">
    <text evidence="1">Belongs to the short-chain dehydrogenases/reductases (SDR) family.</text>
</comment>
<dbReference type="SUPFAM" id="SSF51735">
    <property type="entry name" value="NAD(P)-binding Rossmann-fold domains"/>
    <property type="match status" value="1"/>
</dbReference>
<keyword evidence="2" id="KW-0521">NADP</keyword>
<dbReference type="GeneID" id="25282708"/>
<name>A0A072P7X8_9EURO</name>
<dbReference type="PRINTS" id="PR00081">
    <property type="entry name" value="GDHRDH"/>
</dbReference>
<protein>
    <recommendedName>
        <fullName evidence="6">Oxidoreductase</fullName>
    </recommendedName>
</protein>
<dbReference type="PANTHER" id="PTHR43669:SF15">
    <property type="entry name" value="OXIDOREDUCTASE, SHORT-CHAIN DEHYDROGENASE_REDUCTASE FAMILY (AFU_ORTHOLOGUE AFUA_1G01330)"/>
    <property type="match status" value="1"/>
</dbReference>
<dbReference type="GO" id="GO:0016491">
    <property type="term" value="F:oxidoreductase activity"/>
    <property type="evidence" value="ECO:0007669"/>
    <property type="project" value="UniProtKB-KW"/>
</dbReference>
<dbReference type="Pfam" id="PF00106">
    <property type="entry name" value="adh_short"/>
    <property type="match status" value="1"/>
</dbReference>
<proteinExistence type="inferred from homology"/>
<dbReference type="AlphaFoldDB" id="A0A072P7X8"/>
<evidence type="ECO:0000256" key="1">
    <source>
        <dbReference type="ARBA" id="ARBA00006484"/>
    </source>
</evidence>
<dbReference type="VEuPathDB" id="FungiDB:A1O9_07795"/>
<evidence type="ECO:0008006" key="6">
    <source>
        <dbReference type="Google" id="ProtNLM"/>
    </source>
</evidence>
<organism evidence="4 5">
    <name type="scientific">Exophiala aquamarina CBS 119918</name>
    <dbReference type="NCBI Taxonomy" id="1182545"/>
    <lineage>
        <taxon>Eukaryota</taxon>
        <taxon>Fungi</taxon>
        <taxon>Dikarya</taxon>
        <taxon>Ascomycota</taxon>
        <taxon>Pezizomycotina</taxon>
        <taxon>Eurotiomycetes</taxon>
        <taxon>Chaetothyriomycetidae</taxon>
        <taxon>Chaetothyriales</taxon>
        <taxon>Herpotrichiellaceae</taxon>
        <taxon>Exophiala</taxon>
    </lineage>
</organism>
<keyword evidence="3" id="KW-0560">Oxidoreductase</keyword>
<dbReference type="HOGENOM" id="CLU_010194_2_6_1"/>
<dbReference type="PANTHER" id="PTHR43669">
    <property type="entry name" value="5-KETO-D-GLUCONATE 5-REDUCTASE"/>
    <property type="match status" value="1"/>
</dbReference>
<evidence type="ECO:0000313" key="4">
    <source>
        <dbReference type="EMBL" id="KEF56214.1"/>
    </source>
</evidence>
<dbReference type="Gene3D" id="3.40.50.720">
    <property type="entry name" value="NAD(P)-binding Rossmann-like Domain"/>
    <property type="match status" value="1"/>
</dbReference>
<dbReference type="InterPro" id="IPR036291">
    <property type="entry name" value="NAD(P)-bd_dom_sf"/>
</dbReference>
<sequence length="260" mass="28493">MGFQYKQVLMIGGTSGIGAAMADRLVQEGSKVIVVGRRQDRIDAFVQKHGSTKAGGIKFNISDLERIDDFFSRATQAYPDIDCVFLNAGTQFPITLAQPDKVNLEVFHMQMMVNFTAFVDITMKFLPFLMSKKSETSLIYTSSNIAIVPASGLSAYSASKAALNAFILCLRDELRLSTVKVIELSPPVVQTEIHDYMDPETGRKLGMPIDSFTDAAFEGLASGKDQIVIGSIGPADTFNEIVDKRRAAFENLAKMIRGET</sequence>
<gene>
    <name evidence="4" type="ORF">A1O9_07795</name>
</gene>
<reference evidence="4 5" key="1">
    <citation type="submission" date="2013-03" db="EMBL/GenBank/DDBJ databases">
        <title>The Genome Sequence of Exophiala aquamarina CBS 119918.</title>
        <authorList>
            <consortium name="The Broad Institute Genomics Platform"/>
            <person name="Cuomo C."/>
            <person name="de Hoog S."/>
            <person name="Gorbushina A."/>
            <person name="Walker B."/>
            <person name="Young S.K."/>
            <person name="Zeng Q."/>
            <person name="Gargeya S."/>
            <person name="Fitzgerald M."/>
            <person name="Haas B."/>
            <person name="Abouelleil A."/>
            <person name="Allen A.W."/>
            <person name="Alvarado L."/>
            <person name="Arachchi H.M."/>
            <person name="Berlin A.M."/>
            <person name="Chapman S.B."/>
            <person name="Gainer-Dewar J."/>
            <person name="Goldberg J."/>
            <person name="Griggs A."/>
            <person name="Gujja S."/>
            <person name="Hansen M."/>
            <person name="Howarth C."/>
            <person name="Imamovic A."/>
            <person name="Ireland A."/>
            <person name="Larimer J."/>
            <person name="McCowan C."/>
            <person name="Murphy C."/>
            <person name="Pearson M."/>
            <person name="Poon T.W."/>
            <person name="Priest M."/>
            <person name="Roberts A."/>
            <person name="Saif S."/>
            <person name="Shea T."/>
            <person name="Sisk P."/>
            <person name="Sykes S."/>
            <person name="Wortman J."/>
            <person name="Nusbaum C."/>
            <person name="Birren B."/>
        </authorList>
    </citation>
    <scope>NUCLEOTIDE SEQUENCE [LARGE SCALE GENOMIC DNA]</scope>
    <source>
        <strain evidence="4 5">CBS 119918</strain>
    </source>
</reference>
<comment type="caution">
    <text evidence="4">The sequence shown here is derived from an EMBL/GenBank/DDBJ whole genome shotgun (WGS) entry which is preliminary data.</text>
</comment>
<dbReference type="InterPro" id="IPR002347">
    <property type="entry name" value="SDR_fam"/>
</dbReference>
<dbReference type="OrthoDB" id="37659at2759"/>